<accession>A0A498JPK2</accession>
<evidence type="ECO:0000256" key="6">
    <source>
        <dbReference type="ARBA" id="ARBA00022741"/>
    </source>
</evidence>
<keyword evidence="3" id="KW-0597">Phosphoprotein</keyword>
<evidence type="ECO:0000256" key="10">
    <source>
        <dbReference type="ARBA" id="ARBA00023136"/>
    </source>
</evidence>
<keyword evidence="16" id="KW-1185">Reference proteome</keyword>
<proteinExistence type="predicted"/>
<evidence type="ECO:0000313" key="15">
    <source>
        <dbReference type="EMBL" id="RXH97075.1"/>
    </source>
</evidence>
<evidence type="ECO:0000256" key="2">
    <source>
        <dbReference type="ARBA" id="ARBA00012513"/>
    </source>
</evidence>
<evidence type="ECO:0000256" key="4">
    <source>
        <dbReference type="ARBA" id="ARBA00022679"/>
    </source>
</evidence>
<dbReference type="GO" id="GO:0016020">
    <property type="term" value="C:membrane"/>
    <property type="evidence" value="ECO:0007669"/>
    <property type="project" value="UniProtKB-SubCell"/>
</dbReference>
<evidence type="ECO:0000313" key="16">
    <source>
        <dbReference type="Proteomes" id="UP000290289"/>
    </source>
</evidence>
<comment type="catalytic activity">
    <reaction evidence="12">
        <text>L-seryl-[protein] + ATP = O-phospho-L-seryl-[protein] + ADP + H(+)</text>
        <dbReference type="Rhea" id="RHEA:17989"/>
        <dbReference type="Rhea" id="RHEA-COMP:9863"/>
        <dbReference type="Rhea" id="RHEA-COMP:11604"/>
        <dbReference type="ChEBI" id="CHEBI:15378"/>
        <dbReference type="ChEBI" id="CHEBI:29999"/>
        <dbReference type="ChEBI" id="CHEBI:30616"/>
        <dbReference type="ChEBI" id="CHEBI:83421"/>
        <dbReference type="ChEBI" id="CHEBI:456216"/>
        <dbReference type="EC" id="2.7.11.1"/>
    </reaction>
</comment>
<evidence type="ECO:0000256" key="5">
    <source>
        <dbReference type="ARBA" id="ARBA00022692"/>
    </source>
</evidence>
<keyword evidence="10 14" id="KW-0472">Membrane</keyword>
<keyword evidence="7" id="KW-0418">Kinase</keyword>
<comment type="catalytic activity">
    <reaction evidence="11">
        <text>L-threonyl-[protein] + ATP = O-phospho-L-threonyl-[protein] + ADP + H(+)</text>
        <dbReference type="Rhea" id="RHEA:46608"/>
        <dbReference type="Rhea" id="RHEA-COMP:11060"/>
        <dbReference type="Rhea" id="RHEA-COMP:11605"/>
        <dbReference type="ChEBI" id="CHEBI:15378"/>
        <dbReference type="ChEBI" id="CHEBI:30013"/>
        <dbReference type="ChEBI" id="CHEBI:30616"/>
        <dbReference type="ChEBI" id="CHEBI:61977"/>
        <dbReference type="ChEBI" id="CHEBI:456216"/>
        <dbReference type="EC" id="2.7.11.1"/>
    </reaction>
</comment>
<keyword evidence="9 14" id="KW-1133">Transmembrane helix</keyword>
<keyword evidence="8" id="KW-0067">ATP-binding</keyword>
<sequence length="339" mass="37754">MSLYDVAFVNSQLSKPISIFRLRLWVDIGILVGSLIVLILFLLSLYLTFCHRSQAHKANPKPTAADLPLTPVKSKEIQEIVNDLHVEIGKPEHLVVVYSDQATSGESRGTLNSTCETTSFGSGNVVGPELSHLGWGKWYTLNELEATTNGLCEEKVIREEGYGIVYSGILSDGTKVAVKNLLNNRTIPHQLGNLSSLQYLDLSANIGSVVENLKWLSGFSLSYRCISLVTSKHTPFSADRVTFFLLQTRHHQSASESRVNQDLNQYRFVDGNNFQQKQPPQQNVQSHNFSDRSEESPTTSSQDRWLLIACALLRLSQIEENKVAVRRRSVASLQKPLGG</sequence>
<dbReference type="PANTHER" id="PTHR47984">
    <property type="entry name" value="OS01G0323000 PROTEIN"/>
    <property type="match status" value="1"/>
</dbReference>
<evidence type="ECO:0000256" key="1">
    <source>
        <dbReference type="ARBA" id="ARBA00004167"/>
    </source>
</evidence>
<dbReference type="AlphaFoldDB" id="A0A498JPK2"/>
<dbReference type="Gene3D" id="3.30.200.20">
    <property type="entry name" value="Phosphorylase Kinase, domain 1"/>
    <property type="match status" value="1"/>
</dbReference>
<organism evidence="15 16">
    <name type="scientific">Malus domestica</name>
    <name type="common">Apple</name>
    <name type="synonym">Pyrus malus</name>
    <dbReference type="NCBI Taxonomy" id="3750"/>
    <lineage>
        <taxon>Eukaryota</taxon>
        <taxon>Viridiplantae</taxon>
        <taxon>Streptophyta</taxon>
        <taxon>Embryophyta</taxon>
        <taxon>Tracheophyta</taxon>
        <taxon>Spermatophyta</taxon>
        <taxon>Magnoliopsida</taxon>
        <taxon>eudicotyledons</taxon>
        <taxon>Gunneridae</taxon>
        <taxon>Pentapetalae</taxon>
        <taxon>rosids</taxon>
        <taxon>fabids</taxon>
        <taxon>Rosales</taxon>
        <taxon>Rosaceae</taxon>
        <taxon>Amygdaloideae</taxon>
        <taxon>Maleae</taxon>
        <taxon>Malus</taxon>
    </lineage>
</organism>
<protein>
    <recommendedName>
        <fullName evidence="2">non-specific serine/threonine protein kinase</fullName>
        <ecNumber evidence="2">2.7.11.1</ecNumber>
    </recommendedName>
</protein>
<evidence type="ECO:0000256" key="11">
    <source>
        <dbReference type="ARBA" id="ARBA00047899"/>
    </source>
</evidence>
<feature type="transmembrane region" description="Helical" evidence="14">
    <location>
        <begin position="24"/>
        <end position="47"/>
    </location>
</feature>
<comment type="caution">
    <text evidence="15">The sequence shown here is derived from an EMBL/GenBank/DDBJ whole genome shotgun (WGS) entry which is preliminary data.</text>
</comment>
<keyword evidence="4" id="KW-0808">Transferase</keyword>
<evidence type="ECO:0000256" key="14">
    <source>
        <dbReference type="SAM" id="Phobius"/>
    </source>
</evidence>
<dbReference type="GO" id="GO:0004674">
    <property type="term" value="F:protein serine/threonine kinase activity"/>
    <property type="evidence" value="ECO:0007669"/>
    <property type="project" value="UniProtKB-EC"/>
</dbReference>
<feature type="region of interest" description="Disordered" evidence="13">
    <location>
        <begin position="274"/>
        <end position="300"/>
    </location>
</feature>
<name>A0A498JPK2_MALDO</name>
<evidence type="ECO:0000256" key="13">
    <source>
        <dbReference type="SAM" id="MobiDB-lite"/>
    </source>
</evidence>
<evidence type="ECO:0000256" key="8">
    <source>
        <dbReference type="ARBA" id="ARBA00022840"/>
    </source>
</evidence>
<keyword evidence="6" id="KW-0547">Nucleotide-binding</keyword>
<dbReference type="EC" id="2.7.11.1" evidence="2"/>
<dbReference type="InterPro" id="IPR011009">
    <property type="entry name" value="Kinase-like_dom_sf"/>
</dbReference>
<dbReference type="EMBL" id="RDQH01000332">
    <property type="protein sequence ID" value="RXH97075.1"/>
    <property type="molecule type" value="Genomic_DNA"/>
</dbReference>
<evidence type="ECO:0000256" key="12">
    <source>
        <dbReference type="ARBA" id="ARBA00048679"/>
    </source>
</evidence>
<comment type="subcellular location">
    <subcellularLocation>
        <location evidence="1">Membrane</location>
        <topology evidence="1">Single-pass membrane protein</topology>
    </subcellularLocation>
</comment>
<reference evidence="15 16" key="1">
    <citation type="submission" date="2018-10" db="EMBL/GenBank/DDBJ databases">
        <title>A high-quality apple genome assembly.</title>
        <authorList>
            <person name="Hu J."/>
        </authorList>
    </citation>
    <scope>NUCLEOTIDE SEQUENCE [LARGE SCALE GENOMIC DNA]</scope>
    <source>
        <strain evidence="16">cv. HFTH1</strain>
        <tissue evidence="15">Young leaf</tissue>
    </source>
</reference>
<gene>
    <name evidence="15" type="ORF">DVH24_035743</name>
</gene>
<dbReference type="GO" id="GO:0005524">
    <property type="term" value="F:ATP binding"/>
    <property type="evidence" value="ECO:0007669"/>
    <property type="project" value="UniProtKB-KW"/>
</dbReference>
<evidence type="ECO:0000256" key="9">
    <source>
        <dbReference type="ARBA" id="ARBA00022989"/>
    </source>
</evidence>
<dbReference type="PANTHER" id="PTHR47984:SF22">
    <property type="entry name" value="OS03G0125600 PROTEIN"/>
    <property type="match status" value="1"/>
</dbReference>
<dbReference type="InterPro" id="IPR052232">
    <property type="entry name" value="RLK_Ser/Thr-Kinase"/>
</dbReference>
<dbReference type="SUPFAM" id="SSF56112">
    <property type="entry name" value="Protein kinase-like (PK-like)"/>
    <property type="match status" value="1"/>
</dbReference>
<evidence type="ECO:0000256" key="3">
    <source>
        <dbReference type="ARBA" id="ARBA00022553"/>
    </source>
</evidence>
<dbReference type="Proteomes" id="UP000290289">
    <property type="component" value="Chromosome 6"/>
</dbReference>
<evidence type="ECO:0000256" key="7">
    <source>
        <dbReference type="ARBA" id="ARBA00022777"/>
    </source>
</evidence>
<feature type="compositionally biased region" description="Low complexity" evidence="13">
    <location>
        <begin position="274"/>
        <end position="285"/>
    </location>
</feature>
<keyword evidence="5 14" id="KW-0812">Transmembrane</keyword>